<accession>A0A164XYD4</accession>
<gene>
    <name evidence="1" type="ORF">SISNIDRAFT_451123</name>
</gene>
<name>A0A164XYD4_9AGAM</name>
<organism evidence="1 2">
    <name type="scientific">Sistotremastrum niveocremeum HHB9708</name>
    <dbReference type="NCBI Taxonomy" id="1314777"/>
    <lineage>
        <taxon>Eukaryota</taxon>
        <taxon>Fungi</taxon>
        <taxon>Dikarya</taxon>
        <taxon>Basidiomycota</taxon>
        <taxon>Agaricomycotina</taxon>
        <taxon>Agaricomycetes</taxon>
        <taxon>Sistotremastrales</taxon>
        <taxon>Sistotremastraceae</taxon>
        <taxon>Sertulicium</taxon>
        <taxon>Sertulicium niveocremeum</taxon>
    </lineage>
</organism>
<reference evidence="1 2" key="1">
    <citation type="journal article" date="2016" name="Mol. Biol. Evol.">
        <title>Comparative Genomics of Early-Diverging Mushroom-Forming Fungi Provides Insights into the Origins of Lignocellulose Decay Capabilities.</title>
        <authorList>
            <person name="Nagy L.G."/>
            <person name="Riley R."/>
            <person name="Tritt A."/>
            <person name="Adam C."/>
            <person name="Daum C."/>
            <person name="Floudas D."/>
            <person name="Sun H."/>
            <person name="Yadav J.S."/>
            <person name="Pangilinan J."/>
            <person name="Larsson K.H."/>
            <person name="Matsuura K."/>
            <person name="Barry K."/>
            <person name="Labutti K."/>
            <person name="Kuo R."/>
            <person name="Ohm R.A."/>
            <person name="Bhattacharya S.S."/>
            <person name="Shirouzu T."/>
            <person name="Yoshinaga Y."/>
            <person name="Martin F.M."/>
            <person name="Grigoriev I.V."/>
            <person name="Hibbett D.S."/>
        </authorList>
    </citation>
    <scope>NUCLEOTIDE SEQUENCE [LARGE SCALE GENOMIC DNA]</scope>
    <source>
        <strain evidence="1 2">HHB9708</strain>
    </source>
</reference>
<evidence type="ECO:0000313" key="1">
    <source>
        <dbReference type="EMBL" id="KZS96407.1"/>
    </source>
</evidence>
<keyword evidence="2" id="KW-1185">Reference proteome</keyword>
<protein>
    <submittedName>
        <fullName evidence="1">Uncharacterized protein</fullName>
    </submittedName>
</protein>
<dbReference type="Proteomes" id="UP000076722">
    <property type="component" value="Unassembled WGS sequence"/>
</dbReference>
<dbReference type="AlphaFoldDB" id="A0A164XYD4"/>
<dbReference type="EMBL" id="KV419399">
    <property type="protein sequence ID" value="KZS96407.1"/>
    <property type="molecule type" value="Genomic_DNA"/>
</dbReference>
<proteinExistence type="predicted"/>
<sequence length="168" mass="18596">MALSFVDGIKSIRDSSCHIAKFGMDVNSSRVALSIHHSTGRSQSPTSYVYVMGILWLSLSLEVLQALPIVFSLPYMWLGDSAPYSSVIIGHLPSSLCRLHWGHLKWFSCVLVRVISTTKSRISVGGSEDAADKSDGHHRKLSSYTRDLLIPHLKEQLYHASKSQISSI</sequence>
<evidence type="ECO:0000313" key="2">
    <source>
        <dbReference type="Proteomes" id="UP000076722"/>
    </source>
</evidence>